<evidence type="ECO:0000256" key="1">
    <source>
        <dbReference type="ARBA" id="ARBA00002343"/>
    </source>
</evidence>
<evidence type="ECO:0000313" key="4">
    <source>
        <dbReference type="Proteomes" id="UP001365542"/>
    </source>
</evidence>
<organism evidence="3 4">
    <name type="scientific">Orbilia ellipsospora</name>
    <dbReference type="NCBI Taxonomy" id="2528407"/>
    <lineage>
        <taxon>Eukaryota</taxon>
        <taxon>Fungi</taxon>
        <taxon>Dikarya</taxon>
        <taxon>Ascomycota</taxon>
        <taxon>Pezizomycotina</taxon>
        <taxon>Orbiliomycetes</taxon>
        <taxon>Orbiliales</taxon>
        <taxon>Orbiliaceae</taxon>
        <taxon>Orbilia</taxon>
    </lineage>
</organism>
<comment type="caution">
    <text evidence="3">The sequence shown here is derived from an EMBL/GenBank/DDBJ whole genome shotgun (WGS) entry which is preliminary data.</text>
</comment>
<sequence>MEGKSIIIFSTFGMVILDDLYFKDDCRSPIYDLIGGSGTYSILGARLFCPGSKASSIGWVMRIGIGFPNSILDKLKSWGTTLDVINEQEATTRGVLRYEDTTLSAKTFKYNSMPLYTLPEHFSNTESLASRSFHFFGPPAFIFRDVPKLQSLREQETRITEHPKIIWEPFPSNCVPKFLGAYMKAMKLVDIFSPNHMEIKGLFGIEDTGEDEFDKGLYEGLASKILDLGTKKDKKGCVVLRAGENGCMVLSGQMEHPKWLPPYYEDGHEKVVDSAGAGNSFLGGFAVGLEETGDLLEAAMYGTIAASFVIEQTGAPELVVTDNEKELWNNTDVRERLSEYKARIQPSQSIFGRSALGVTSIAATQQPSLPSHSDWEKKVDEIKPSKSDMNTLVMNYLIIGGYPSAAMKFAQEANIDPQVDLESIHQRNRICTSIHEGNIQSAIEMINDSEPDLLQTHPRLHFALLRLQLIELIRTSMSDDGDIQPALSFAQTYLAPRAPEYPEFLKDLEHTMALLCFPPDQLSPPLAKLMDPDMRKQVAAMVNETILQHQMILPEPKVRSLVRLRAWVEAKAAQSESERLRSIPRMDLGLVAVRAENGASAT</sequence>
<proteinExistence type="predicted"/>
<dbReference type="PANTHER" id="PTHR47098:SF1">
    <property type="entry name" value="PFKB FAMILY CARBOHYDRATE KINASE SUPERFAMILY (AFU_ORTHOLOGUE AFUA_4G09500)"/>
    <property type="match status" value="1"/>
</dbReference>
<dbReference type="Pfam" id="PF00294">
    <property type="entry name" value="PfkB"/>
    <property type="match status" value="1"/>
</dbReference>
<dbReference type="EMBL" id="JAVHJO010000011">
    <property type="protein sequence ID" value="KAK6533365.1"/>
    <property type="molecule type" value="Genomic_DNA"/>
</dbReference>
<dbReference type="InterPro" id="IPR011611">
    <property type="entry name" value="PfkB_dom"/>
</dbReference>
<dbReference type="Pfam" id="PF08513">
    <property type="entry name" value="LisH"/>
    <property type="match status" value="1"/>
</dbReference>
<comment type="function">
    <text evidence="1">Involved in the proteasome-dependent degradation of fructose-1,6-bisphosphatase.</text>
</comment>
<dbReference type="InterPro" id="IPR013144">
    <property type="entry name" value="CRA_dom"/>
</dbReference>
<dbReference type="PROSITE" id="PS50896">
    <property type="entry name" value="LISH"/>
    <property type="match status" value="1"/>
</dbReference>
<dbReference type="AlphaFoldDB" id="A0AAV9X2N6"/>
<dbReference type="SMART" id="SM00667">
    <property type="entry name" value="LisH"/>
    <property type="match status" value="1"/>
</dbReference>
<dbReference type="Proteomes" id="UP001365542">
    <property type="component" value="Unassembled WGS sequence"/>
</dbReference>
<dbReference type="InterPro" id="IPR024964">
    <property type="entry name" value="CTLH/CRA"/>
</dbReference>
<reference evidence="3 4" key="1">
    <citation type="submission" date="2019-10" db="EMBL/GenBank/DDBJ databases">
        <authorList>
            <person name="Palmer J.M."/>
        </authorList>
    </citation>
    <scope>NUCLEOTIDE SEQUENCE [LARGE SCALE GENOMIC DNA]</scope>
    <source>
        <strain evidence="3 4">TWF694</strain>
    </source>
</reference>
<keyword evidence="4" id="KW-1185">Reference proteome</keyword>
<dbReference type="Pfam" id="PF10607">
    <property type="entry name" value="CTLH"/>
    <property type="match status" value="1"/>
</dbReference>
<dbReference type="PROSITE" id="PS50897">
    <property type="entry name" value="CTLH"/>
    <property type="match status" value="1"/>
</dbReference>
<name>A0AAV9X2N6_9PEZI</name>
<evidence type="ECO:0000259" key="2">
    <source>
        <dbReference type="PROSITE" id="PS50897"/>
    </source>
</evidence>
<evidence type="ECO:0000313" key="3">
    <source>
        <dbReference type="EMBL" id="KAK6533365.1"/>
    </source>
</evidence>
<feature type="domain" description="CTLH" evidence="2">
    <location>
        <begin position="423"/>
        <end position="480"/>
    </location>
</feature>
<dbReference type="SMART" id="SM00668">
    <property type="entry name" value="CTLH"/>
    <property type="match status" value="1"/>
</dbReference>
<dbReference type="PANTHER" id="PTHR47098">
    <property type="entry name" value="PROTEIN MAK32"/>
    <property type="match status" value="1"/>
</dbReference>
<gene>
    <name evidence="3" type="primary">NSA2_1</name>
    <name evidence="3" type="ORF">TWF694_002315</name>
</gene>
<dbReference type="InterPro" id="IPR006595">
    <property type="entry name" value="CTLH_C"/>
</dbReference>
<dbReference type="Gene3D" id="3.40.1190.20">
    <property type="match status" value="1"/>
</dbReference>
<dbReference type="InterPro" id="IPR029056">
    <property type="entry name" value="Ribokinase-like"/>
</dbReference>
<dbReference type="SMART" id="SM00757">
    <property type="entry name" value="CRA"/>
    <property type="match status" value="1"/>
</dbReference>
<dbReference type="SUPFAM" id="SSF53613">
    <property type="entry name" value="Ribokinase-like"/>
    <property type="match status" value="1"/>
</dbReference>
<accession>A0AAV9X2N6</accession>
<protein>
    <submittedName>
        <fullName evidence="3">Ribosome biogenesis protein</fullName>
    </submittedName>
</protein>
<dbReference type="InterPro" id="IPR006594">
    <property type="entry name" value="LisH"/>
</dbReference>